<dbReference type="EC" id="2.7.7.7" evidence="3 13"/>
<evidence type="ECO:0000256" key="6">
    <source>
        <dbReference type="ARBA" id="ARBA00022679"/>
    </source>
</evidence>
<comment type="caution">
    <text evidence="15">The sequence shown here is derived from an EMBL/GenBank/DDBJ whole genome shotgun (WGS) entry which is preliminary data.</text>
</comment>
<dbReference type="SUPFAM" id="SSF50249">
    <property type="entry name" value="Nucleic acid-binding proteins"/>
    <property type="match status" value="1"/>
</dbReference>
<evidence type="ECO:0000256" key="5">
    <source>
        <dbReference type="ARBA" id="ARBA00022490"/>
    </source>
</evidence>
<keyword evidence="9 13" id="KW-0227">DNA damage</keyword>
<dbReference type="GO" id="GO:0006281">
    <property type="term" value="P:DNA repair"/>
    <property type="evidence" value="ECO:0007669"/>
    <property type="project" value="UniProtKB-UniRule"/>
</dbReference>
<evidence type="ECO:0000313" key="16">
    <source>
        <dbReference type="Proteomes" id="UP000288395"/>
    </source>
</evidence>
<dbReference type="HAMAP" id="MF_01902">
    <property type="entry name" value="DNApol_error_prone"/>
    <property type="match status" value="1"/>
</dbReference>
<evidence type="ECO:0000259" key="14">
    <source>
        <dbReference type="SMART" id="SM00481"/>
    </source>
</evidence>
<evidence type="ECO:0000256" key="2">
    <source>
        <dbReference type="ARBA" id="ARBA00007391"/>
    </source>
</evidence>
<name>A0A432W1T2_9GAMM</name>
<dbReference type="InterPro" id="IPR016195">
    <property type="entry name" value="Pol/histidinol_Pase-like"/>
</dbReference>
<evidence type="ECO:0000313" key="15">
    <source>
        <dbReference type="EMBL" id="RUO23076.1"/>
    </source>
</evidence>
<dbReference type="InterPro" id="IPR011708">
    <property type="entry name" value="DNA_pol3_alpha_NTPase_dom"/>
</dbReference>
<dbReference type="OrthoDB" id="9803237at2"/>
<evidence type="ECO:0000256" key="9">
    <source>
        <dbReference type="ARBA" id="ARBA00022763"/>
    </source>
</evidence>
<keyword evidence="5 13" id="KW-0963">Cytoplasm</keyword>
<reference evidence="16" key="1">
    <citation type="journal article" date="2018" name="Front. Microbiol.">
        <title>Genome-Based Analysis Reveals the Taxonomy and Diversity of the Family Idiomarinaceae.</title>
        <authorList>
            <person name="Liu Y."/>
            <person name="Lai Q."/>
            <person name="Shao Z."/>
        </authorList>
    </citation>
    <scope>NUCLEOTIDE SEQUENCE [LARGE SCALE GENOMIC DNA]</scope>
    <source>
        <strain evidence="16">GBPy7</strain>
    </source>
</reference>
<protein>
    <recommendedName>
        <fullName evidence="4 13">Error-prone DNA polymerase</fullName>
        <ecNumber evidence="3 13">2.7.7.7</ecNumber>
    </recommendedName>
</protein>
<keyword evidence="6 13" id="KW-0808">Transferase</keyword>
<dbReference type="InterPro" id="IPR012340">
    <property type="entry name" value="NA-bd_OB-fold"/>
</dbReference>
<dbReference type="Pfam" id="PF17657">
    <property type="entry name" value="DNA_pol3_finger"/>
    <property type="match status" value="1"/>
</dbReference>
<dbReference type="GO" id="GO:0005737">
    <property type="term" value="C:cytoplasm"/>
    <property type="evidence" value="ECO:0007669"/>
    <property type="project" value="UniProtKB-SubCell"/>
</dbReference>
<evidence type="ECO:0000256" key="7">
    <source>
        <dbReference type="ARBA" id="ARBA00022695"/>
    </source>
</evidence>
<evidence type="ECO:0000256" key="11">
    <source>
        <dbReference type="ARBA" id="ARBA00023204"/>
    </source>
</evidence>
<comment type="subcellular location">
    <subcellularLocation>
        <location evidence="1 13">Cytoplasm</location>
    </subcellularLocation>
</comment>
<evidence type="ECO:0000256" key="1">
    <source>
        <dbReference type="ARBA" id="ARBA00004496"/>
    </source>
</evidence>
<dbReference type="SUPFAM" id="SSF89550">
    <property type="entry name" value="PHP domain-like"/>
    <property type="match status" value="1"/>
</dbReference>
<evidence type="ECO:0000256" key="4">
    <source>
        <dbReference type="ARBA" id="ARBA00017273"/>
    </source>
</evidence>
<dbReference type="InterPro" id="IPR004805">
    <property type="entry name" value="DnaE2/DnaE/PolC"/>
</dbReference>
<dbReference type="InterPro" id="IPR040982">
    <property type="entry name" value="DNA_pol3_finger"/>
</dbReference>
<proteinExistence type="inferred from homology"/>
<dbReference type="NCBIfam" id="TIGR00594">
    <property type="entry name" value="polc"/>
    <property type="match status" value="1"/>
</dbReference>
<dbReference type="Gene3D" id="1.10.150.870">
    <property type="match status" value="1"/>
</dbReference>
<evidence type="ECO:0000256" key="10">
    <source>
        <dbReference type="ARBA" id="ARBA00022932"/>
    </source>
</evidence>
<dbReference type="NCBIfam" id="NF004225">
    <property type="entry name" value="PRK05672.1"/>
    <property type="match status" value="1"/>
</dbReference>
<comment type="function">
    <text evidence="13">DNA polymerase involved in damage-induced mutagenesis and translesion synthesis (TLS). It is not the major replicative DNA polymerase.</text>
</comment>
<feature type="domain" description="Polymerase/histidinol phosphatase N-terminal" evidence="14">
    <location>
        <begin position="4"/>
        <end position="79"/>
    </location>
</feature>
<dbReference type="Proteomes" id="UP000288395">
    <property type="component" value="Unassembled WGS sequence"/>
</dbReference>
<dbReference type="Gene3D" id="3.20.20.140">
    <property type="entry name" value="Metal-dependent hydrolases"/>
    <property type="match status" value="1"/>
</dbReference>
<dbReference type="GO" id="GO:0003676">
    <property type="term" value="F:nucleic acid binding"/>
    <property type="evidence" value="ECO:0007669"/>
    <property type="project" value="InterPro"/>
</dbReference>
<sequence>MAYAELHCLSHYSFLRAASAPGELVERAAELGYQSIAITDECSFAGLVKAWQAAKALPANSAMAKHFHLIAGSEFRCATFGTFVLLVQNRKGYAELGKFISQCRRAAEKGSYAFHAQDLLKSELTHCLLLWKPLADGSLSRAEGSLPQAEGSLPQAEGSASHAQLVLADKLKRHFSSRCWLMYQRYLQPNDRQDMRSFRQLSETMDWPVVATGGVLMHHSQRLPLLHVLQSIHSHKPVAELGDQLTPNAEACLRDLDSLEKIFPAAWLKESVRISEQCHFSLSELRYEYPAEVVPEGFTPNGYLRQLGQQGLRWRYPNGVPDKIRAQLNKELELVAELGYAHFFLTIHDVVIFARQQGILHQGRGSAANSVLCYCLGITAVNPAQSDLLFERFISRERNEPPDIDVDFEHERREEVIQYIYQKYGRHRAALAATVITYRLRSGLRDVGKALGFPEAQLQQLLHRLDRRDSEEDWRQQLQSMGVMNHPQGAHLLALTTELLGFPRHLSQHVGGFVIAAGELSDLVPVENAAMPDRTVIQWDKDDIEALCLLKVDVLALGMLTAIRKSLDLLPEFYQKQYTLASIPLDDPEVYRMLQKADSVGVFQIESRAQMNMLPRLKPKCFYDLVIQIAIVRPGPIQGDMVHPYLRRRAGLEAVSYPSPEVESVLQRTLGVPIFQEQVIKLAMVAAGFTGGEADALRRAMASWRSKGKLMAFEEKLIKGMRARGYSQVFAEQLFAQICGFGEYGFPESHSASFAILAYVSAWLKRHCPAAFYVGLLNSQPMGFYTASQLVQDARRHQVQLLPISINASCWDHQLQKTDGEPAIRLGFRLIKGLAKKEIDTLVAYRPTSGFADMAEFGRYAQANFLSGQAQEHLASANAFAELSGNRYQTRWDSTKLGEQLPLLAGAEAQPGDYALAAPSELADMQEDYSTTGLTLGRHPLAILKEYDVLPNHRKASELPNLRPGQLVTVIGLVTNRQRPGTASGVTFITLEDESGTINIVLWQDLARRQRRQWMKARLLQVKGILEVEGDVIHIVAGDMRDLSGQLPIAQVKSRDFH</sequence>
<comment type="similarity">
    <text evidence="2 13">Belongs to the DNA polymerase type-C family. DnaE2 subfamily.</text>
</comment>
<dbReference type="InterPro" id="IPR029460">
    <property type="entry name" value="DNAPol_HHH"/>
</dbReference>
<dbReference type="AlphaFoldDB" id="A0A432W1T2"/>
<dbReference type="Pfam" id="PF07733">
    <property type="entry name" value="DNA_pol3_alpha"/>
    <property type="match status" value="1"/>
</dbReference>
<dbReference type="Gene3D" id="2.40.50.140">
    <property type="entry name" value="Nucleic acid-binding proteins"/>
    <property type="match status" value="1"/>
</dbReference>
<dbReference type="GO" id="GO:0008408">
    <property type="term" value="F:3'-5' exonuclease activity"/>
    <property type="evidence" value="ECO:0007669"/>
    <property type="project" value="InterPro"/>
</dbReference>
<evidence type="ECO:0000256" key="3">
    <source>
        <dbReference type="ARBA" id="ARBA00012417"/>
    </source>
</evidence>
<dbReference type="GO" id="GO:0006260">
    <property type="term" value="P:DNA replication"/>
    <property type="evidence" value="ECO:0007669"/>
    <property type="project" value="UniProtKB-KW"/>
</dbReference>
<dbReference type="CDD" id="cd07434">
    <property type="entry name" value="PHP_PolIIIA_DnaE2"/>
    <property type="match status" value="1"/>
</dbReference>
<comment type="catalytic activity">
    <reaction evidence="12 13">
        <text>DNA(n) + a 2'-deoxyribonucleoside 5'-triphosphate = DNA(n+1) + diphosphate</text>
        <dbReference type="Rhea" id="RHEA:22508"/>
        <dbReference type="Rhea" id="RHEA-COMP:17339"/>
        <dbReference type="Rhea" id="RHEA-COMP:17340"/>
        <dbReference type="ChEBI" id="CHEBI:33019"/>
        <dbReference type="ChEBI" id="CHEBI:61560"/>
        <dbReference type="ChEBI" id="CHEBI:173112"/>
        <dbReference type="EC" id="2.7.7.7"/>
    </reaction>
</comment>
<dbReference type="InterPro" id="IPR023073">
    <property type="entry name" value="DnaE2"/>
</dbReference>
<keyword evidence="16" id="KW-1185">Reference proteome</keyword>
<dbReference type="CDD" id="cd04485">
    <property type="entry name" value="DnaE_OBF"/>
    <property type="match status" value="1"/>
</dbReference>
<dbReference type="GO" id="GO:0003887">
    <property type="term" value="F:DNA-directed DNA polymerase activity"/>
    <property type="evidence" value="ECO:0007669"/>
    <property type="project" value="UniProtKB-UniRule"/>
</dbReference>
<dbReference type="InterPro" id="IPR004013">
    <property type="entry name" value="PHP_dom"/>
</dbReference>
<evidence type="ECO:0000256" key="13">
    <source>
        <dbReference type="HAMAP-Rule" id="MF_01902"/>
    </source>
</evidence>
<keyword evidence="10 13" id="KW-0239">DNA-directed DNA polymerase</keyword>
<keyword evidence="8 13" id="KW-0235">DNA replication</keyword>
<keyword evidence="7 13" id="KW-0548">Nucleotidyltransferase</keyword>
<dbReference type="Pfam" id="PF01336">
    <property type="entry name" value="tRNA_anti-codon"/>
    <property type="match status" value="1"/>
</dbReference>
<dbReference type="PANTHER" id="PTHR32294:SF4">
    <property type="entry name" value="ERROR-PRONE DNA POLYMERASE"/>
    <property type="match status" value="1"/>
</dbReference>
<organism evidence="15 16">
    <name type="scientific">Aliidiomarina iranensis</name>
    <dbReference type="NCBI Taxonomy" id="1434071"/>
    <lineage>
        <taxon>Bacteria</taxon>
        <taxon>Pseudomonadati</taxon>
        <taxon>Pseudomonadota</taxon>
        <taxon>Gammaproteobacteria</taxon>
        <taxon>Alteromonadales</taxon>
        <taxon>Idiomarinaceae</taxon>
        <taxon>Aliidiomarina</taxon>
    </lineage>
</organism>
<dbReference type="PANTHER" id="PTHR32294">
    <property type="entry name" value="DNA POLYMERASE III SUBUNIT ALPHA"/>
    <property type="match status" value="1"/>
</dbReference>
<dbReference type="InterPro" id="IPR004365">
    <property type="entry name" value="NA-bd_OB_tRNA"/>
</dbReference>
<dbReference type="SMART" id="SM00481">
    <property type="entry name" value="POLIIIAc"/>
    <property type="match status" value="1"/>
</dbReference>
<evidence type="ECO:0000256" key="12">
    <source>
        <dbReference type="ARBA" id="ARBA00049244"/>
    </source>
</evidence>
<dbReference type="InterPro" id="IPR003141">
    <property type="entry name" value="Pol/His_phosphatase_N"/>
</dbReference>
<dbReference type="Pfam" id="PF14579">
    <property type="entry name" value="HHH_6"/>
    <property type="match status" value="1"/>
</dbReference>
<keyword evidence="11 13" id="KW-0234">DNA repair</keyword>
<accession>A0A432W1T2</accession>
<evidence type="ECO:0000256" key="8">
    <source>
        <dbReference type="ARBA" id="ARBA00022705"/>
    </source>
</evidence>
<dbReference type="EMBL" id="PIPJ01000001">
    <property type="protein sequence ID" value="RUO23076.1"/>
    <property type="molecule type" value="Genomic_DNA"/>
</dbReference>
<dbReference type="Pfam" id="PF02811">
    <property type="entry name" value="PHP"/>
    <property type="match status" value="1"/>
</dbReference>
<gene>
    <name evidence="13" type="primary">dnaE2</name>
    <name evidence="15" type="ORF">CWE08_00015</name>
</gene>
<dbReference type="RefSeq" id="WP_126764619.1">
    <property type="nucleotide sequence ID" value="NZ_PIPJ01000001.1"/>
</dbReference>